<accession>A0ABV8TJQ8</accession>
<keyword evidence="3" id="KW-1185">Reference proteome</keyword>
<dbReference type="RefSeq" id="WP_381742384.1">
    <property type="nucleotide sequence ID" value="NZ_JBHSDP010000024.1"/>
</dbReference>
<gene>
    <name evidence="2" type="ORF">ACFPC0_23405</name>
</gene>
<reference evidence="3" key="1">
    <citation type="journal article" date="2019" name="Int. J. Syst. Evol. Microbiol.">
        <title>The Global Catalogue of Microorganisms (GCM) 10K type strain sequencing project: providing services to taxonomists for standard genome sequencing and annotation.</title>
        <authorList>
            <consortium name="The Broad Institute Genomics Platform"/>
            <consortium name="The Broad Institute Genome Sequencing Center for Infectious Disease"/>
            <person name="Wu L."/>
            <person name="Ma J."/>
        </authorList>
    </citation>
    <scope>NUCLEOTIDE SEQUENCE [LARGE SCALE GENOMIC DNA]</scope>
    <source>
        <strain evidence="3">PCU 347</strain>
    </source>
</reference>
<sequence>MLAGDSDGGFALLRAVADLRPHFASAAQFTGELGPQRLAEGPARPRLVCLSTPMATGGQHQHARLASHFRGVRPVSTLPTPGFTPGRQPARLGGRAHRDPRGRRAERRRGTSRTCCSATPPVV</sequence>
<proteinExistence type="predicted"/>
<name>A0ABV8TJQ8_9ACTN</name>
<dbReference type="EMBL" id="JBHSDP010000024">
    <property type="protein sequence ID" value="MFC4330677.1"/>
    <property type="molecule type" value="Genomic_DNA"/>
</dbReference>
<comment type="caution">
    <text evidence="2">The sequence shown here is derived from an EMBL/GenBank/DDBJ whole genome shotgun (WGS) entry which is preliminary data.</text>
</comment>
<organism evidence="2 3">
    <name type="scientific">Streptomyces andamanensis</name>
    <dbReference type="NCBI Taxonomy" id="1565035"/>
    <lineage>
        <taxon>Bacteria</taxon>
        <taxon>Bacillati</taxon>
        <taxon>Actinomycetota</taxon>
        <taxon>Actinomycetes</taxon>
        <taxon>Kitasatosporales</taxon>
        <taxon>Streptomycetaceae</taxon>
        <taxon>Streptomyces</taxon>
    </lineage>
</organism>
<dbReference type="Proteomes" id="UP001595824">
    <property type="component" value="Unassembled WGS sequence"/>
</dbReference>
<dbReference type="InterPro" id="IPR029058">
    <property type="entry name" value="AB_hydrolase_fold"/>
</dbReference>
<feature type="region of interest" description="Disordered" evidence="1">
    <location>
        <begin position="73"/>
        <end position="123"/>
    </location>
</feature>
<evidence type="ECO:0000256" key="1">
    <source>
        <dbReference type="SAM" id="MobiDB-lite"/>
    </source>
</evidence>
<dbReference type="Gene3D" id="3.40.50.1820">
    <property type="entry name" value="alpha/beta hydrolase"/>
    <property type="match status" value="1"/>
</dbReference>
<evidence type="ECO:0000313" key="3">
    <source>
        <dbReference type="Proteomes" id="UP001595824"/>
    </source>
</evidence>
<evidence type="ECO:0000313" key="2">
    <source>
        <dbReference type="EMBL" id="MFC4330677.1"/>
    </source>
</evidence>
<protein>
    <submittedName>
        <fullName evidence="2">Uncharacterized protein</fullName>
    </submittedName>
</protein>